<feature type="transmembrane region" description="Helical" evidence="2">
    <location>
        <begin position="20"/>
        <end position="44"/>
    </location>
</feature>
<dbReference type="PANTHER" id="PTHR36842:SF1">
    <property type="entry name" value="PROTEIN TOLB"/>
    <property type="match status" value="1"/>
</dbReference>
<comment type="similarity">
    <text evidence="1">Belongs to the TolB family.</text>
</comment>
<dbReference type="Proteomes" id="UP001167831">
    <property type="component" value="Unassembled WGS sequence"/>
</dbReference>
<keyword evidence="2" id="KW-0472">Membrane</keyword>
<protein>
    <recommendedName>
        <fullName evidence="3">SGNH hydrolase-type esterase domain-containing protein</fullName>
    </recommendedName>
</protein>
<dbReference type="SUPFAM" id="SSF82171">
    <property type="entry name" value="DPP6 N-terminal domain-like"/>
    <property type="match status" value="1"/>
</dbReference>
<dbReference type="SUPFAM" id="SSF52266">
    <property type="entry name" value="SGNH hydrolase"/>
    <property type="match status" value="1"/>
</dbReference>
<evidence type="ECO:0000313" key="5">
    <source>
        <dbReference type="EMBL" id="MDN0024437.1"/>
    </source>
</evidence>
<reference evidence="5" key="1">
    <citation type="submission" date="2023-06" db="EMBL/GenBank/DDBJ databases">
        <authorList>
            <person name="Zeman M."/>
            <person name="Kubasova T."/>
            <person name="Jahodarova E."/>
            <person name="Nykrynova M."/>
            <person name="Rychlik I."/>
        </authorList>
    </citation>
    <scope>NUCLEOTIDE SEQUENCE</scope>
    <source>
        <strain evidence="5">ET15</strain>
        <strain evidence="4">ET37</strain>
    </source>
</reference>
<keyword evidence="2" id="KW-0812">Transmembrane</keyword>
<keyword evidence="2" id="KW-1133">Transmembrane helix</keyword>
<evidence type="ECO:0000256" key="1">
    <source>
        <dbReference type="ARBA" id="ARBA00009820"/>
    </source>
</evidence>
<feature type="domain" description="SGNH hydrolase-type esterase" evidence="3">
    <location>
        <begin position="139"/>
        <end position="220"/>
    </location>
</feature>
<dbReference type="Gene3D" id="2.120.10.30">
    <property type="entry name" value="TolB, C-terminal domain"/>
    <property type="match status" value="2"/>
</dbReference>
<dbReference type="Pfam" id="PF13472">
    <property type="entry name" value="Lipase_GDSL_2"/>
    <property type="match status" value="1"/>
</dbReference>
<dbReference type="Proteomes" id="UP001168478">
    <property type="component" value="Unassembled WGS sequence"/>
</dbReference>
<dbReference type="Gene3D" id="3.40.50.1110">
    <property type="entry name" value="SGNH hydrolase"/>
    <property type="match status" value="1"/>
</dbReference>
<organism evidence="5 7">
    <name type="scientific">Leyella lascolaii</name>
    <dbReference type="NCBI Taxonomy" id="1776379"/>
    <lineage>
        <taxon>Bacteria</taxon>
        <taxon>Pseudomonadati</taxon>
        <taxon>Bacteroidota</taxon>
        <taxon>Bacteroidia</taxon>
        <taxon>Bacteroidales</taxon>
        <taxon>Prevotellaceae</taxon>
        <taxon>Leyella</taxon>
    </lineage>
</organism>
<dbReference type="EMBL" id="JAUEIE010000002">
    <property type="protein sequence ID" value="MDN0022170.1"/>
    <property type="molecule type" value="Genomic_DNA"/>
</dbReference>
<accession>A0AAW7JFY5</accession>
<dbReference type="InterPro" id="IPR013830">
    <property type="entry name" value="SGNH_hydro"/>
</dbReference>
<reference evidence="5" key="2">
    <citation type="submission" date="2023-08" db="EMBL/GenBank/DDBJ databases">
        <title>Identification and characterization of horizontal gene transfer across gut microbiota members of farm animals based on homology search.</title>
        <authorList>
            <person name="Schwarzerova J."/>
            <person name="Nykrynova M."/>
            <person name="Jureckova K."/>
            <person name="Cejkova D."/>
            <person name="Rychlik I."/>
        </authorList>
    </citation>
    <scope>NUCLEOTIDE SEQUENCE</scope>
    <source>
        <strain evidence="5">ET15</strain>
        <strain evidence="4">ET37</strain>
    </source>
</reference>
<dbReference type="InterPro" id="IPR011042">
    <property type="entry name" value="6-blade_b-propeller_TolB-like"/>
</dbReference>
<name>A0AAW7JFY5_9BACT</name>
<dbReference type="EMBL" id="JAUEIF010000002">
    <property type="protein sequence ID" value="MDN0024437.1"/>
    <property type="molecule type" value="Genomic_DNA"/>
</dbReference>
<comment type="caution">
    <text evidence="5">The sequence shown here is derived from an EMBL/GenBank/DDBJ whole genome shotgun (WGS) entry which is preliminary data.</text>
</comment>
<evidence type="ECO:0000313" key="6">
    <source>
        <dbReference type="Proteomes" id="UP001167831"/>
    </source>
</evidence>
<gene>
    <name evidence="4" type="ORF">QVN81_03905</name>
    <name evidence="5" type="ORF">QVN84_02695</name>
</gene>
<dbReference type="PANTHER" id="PTHR36842">
    <property type="entry name" value="PROTEIN TOLB HOMOLOG"/>
    <property type="match status" value="1"/>
</dbReference>
<dbReference type="GO" id="GO:0016788">
    <property type="term" value="F:hydrolase activity, acting on ester bonds"/>
    <property type="evidence" value="ECO:0007669"/>
    <property type="project" value="UniProtKB-ARBA"/>
</dbReference>
<dbReference type="InterPro" id="IPR011659">
    <property type="entry name" value="WD40"/>
</dbReference>
<proteinExistence type="inferred from homology"/>
<dbReference type="Pfam" id="PF07676">
    <property type="entry name" value="PD40"/>
    <property type="match status" value="2"/>
</dbReference>
<evidence type="ECO:0000313" key="4">
    <source>
        <dbReference type="EMBL" id="MDN0022170.1"/>
    </source>
</evidence>
<dbReference type="RefSeq" id="WP_289824807.1">
    <property type="nucleotide sequence ID" value="NZ_JAUEIE010000002.1"/>
</dbReference>
<sequence>MTEKRLNILLGTLLLLNPLVLLLLSHSIGLTVVLSVCALVIAFFVSQSNSLRIKVWAFNLFAIMSICLHCELLFREFFSAKNIPNLYELHGKYYFNKPFLDCMFRTNEYASSYKTNCQGYRMDDLSNANDTVKACDWLFIGDSFTQGAQVYYRDLYTTLLYESFPNKVIVNAGISGAGLYDELNYLKNKGKELNPKVVFLQIGVFNDFFNIKERSASYQDWLMEKSDLYRYFAYNIFSTDSLPLGRWTEPFFPTEQDNRDYNILYKEQSEQKCADREAFRKCIKEWKEETERIGAKLILFLIPSKEQVSPSMLKEVMNRYNIQGEQLDMSAPSRLFKTTASNLGLTAYDLTVDFKESKIFPFFYQDEHLNTIGHKIIADALTKRLTGYADGTSFVSRNNNHERYPSFCVEDSSLLLQGQTANEHLIVYRSLLNDTYDIWVKSFEELVHPTLSPDRRYLAYTSGNQEYGETDVLLQDNILGTTKRINVKGQFAAIPAFSHNGNILALPIWTKEKKTAANIWFFDINQSKFISHIPSESECWRPIFNNNDSQLLYIQKAGHFRIVSQPIKITYRSVLLGKSAVLLSLPYDIWDIAISPSGKHLVFAGNKDGNWDLFSYTFATKKVCQLTHTLGNEWDPTFGVTDNDLWFAGTFGFNDGIYYMRISL</sequence>
<keyword evidence="6" id="KW-1185">Reference proteome</keyword>
<evidence type="ECO:0000256" key="2">
    <source>
        <dbReference type="SAM" id="Phobius"/>
    </source>
</evidence>
<evidence type="ECO:0000313" key="7">
    <source>
        <dbReference type="Proteomes" id="UP001168478"/>
    </source>
</evidence>
<dbReference type="AlphaFoldDB" id="A0AAW7JFY5"/>
<evidence type="ECO:0000259" key="3">
    <source>
        <dbReference type="Pfam" id="PF13472"/>
    </source>
</evidence>
<feature type="transmembrane region" description="Helical" evidence="2">
    <location>
        <begin position="56"/>
        <end position="74"/>
    </location>
</feature>
<dbReference type="InterPro" id="IPR036514">
    <property type="entry name" value="SGNH_hydro_sf"/>
</dbReference>